<dbReference type="OrthoDB" id="9155693at2"/>
<protein>
    <submittedName>
        <fullName evidence="1">Uncharacterized protein</fullName>
    </submittedName>
</protein>
<dbReference type="InterPro" id="IPR046163">
    <property type="entry name" value="DUF6165"/>
</dbReference>
<dbReference type="RefSeq" id="WP_123522370.1">
    <property type="nucleotide sequence ID" value="NZ_JBHLWF010000019.1"/>
</dbReference>
<accession>A0A4S3L0Z8</accession>
<dbReference type="EMBL" id="SMAF01000016">
    <property type="protein sequence ID" value="TCS96198.1"/>
    <property type="molecule type" value="Genomic_DNA"/>
</dbReference>
<dbReference type="Pfam" id="PF19662">
    <property type="entry name" value="DUF6165"/>
    <property type="match status" value="1"/>
</dbReference>
<gene>
    <name evidence="1" type="ORF">EDC25_11652</name>
</gene>
<keyword evidence="2" id="KW-1185">Reference proteome</keyword>
<dbReference type="AlphaFoldDB" id="A0A4S3L0Z8"/>
<evidence type="ECO:0000313" key="1">
    <source>
        <dbReference type="EMBL" id="TCS96198.1"/>
    </source>
</evidence>
<comment type="caution">
    <text evidence="1">The sequence shown here is derived from an EMBL/GenBank/DDBJ whole genome shotgun (WGS) entry which is preliminary data.</text>
</comment>
<reference evidence="1 2" key="1">
    <citation type="submission" date="2019-03" db="EMBL/GenBank/DDBJ databases">
        <title>Genomic Encyclopedia of Type Strains, Phase IV (KMG-IV): sequencing the most valuable type-strain genomes for metagenomic binning, comparative biology and taxonomic classification.</title>
        <authorList>
            <person name="Goeker M."/>
        </authorList>
    </citation>
    <scope>NUCLEOTIDE SEQUENCE [LARGE SCALE GENOMIC DNA]</scope>
    <source>
        <strain evidence="1 2">DSM 21944</strain>
    </source>
</reference>
<dbReference type="Proteomes" id="UP000294599">
    <property type="component" value="Unassembled WGS sequence"/>
</dbReference>
<name>A0A4S3L0Z8_9GAMM</name>
<proteinExistence type="predicted"/>
<evidence type="ECO:0000313" key="2">
    <source>
        <dbReference type="Proteomes" id="UP000294599"/>
    </source>
</evidence>
<organism evidence="1 2">
    <name type="scientific">Pseudofulvimonas gallinarii</name>
    <dbReference type="NCBI Taxonomy" id="634155"/>
    <lineage>
        <taxon>Bacteria</taxon>
        <taxon>Pseudomonadati</taxon>
        <taxon>Pseudomonadota</taxon>
        <taxon>Gammaproteobacteria</taxon>
        <taxon>Lysobacterales</taxon>
        <taxon>Rhodanobacteraceae</taxon>
        <taxon>Pseudofulvimonas</taxon>
    </lineage>
</organism>
<sequence>MKSILVPVSVGELADKLSILHIKSERIDDAGKRAHIQVEMDVLRPIWDRVVAGNPELAGEYLRLKAVNELMWDVQDGLREREARQTFDDAFVRLARAVAQRNGERVAIKNGINRLSGSALVEEKQYKGGA</sequence>